<protein>
    <submittedName>
        <fullName evidence="1">Uncharacterized protein</fullName>
    </submittedName>
</protein>
<dbReference type="Proteomes" id="UP000467841">
    <property type="component" value="Unassembled WGS sequence"/>
</dbReference>
<dbReference type="AlphaFoldDB" id="A0A6D2L1G1"/>
<proteinExistence type="predicted"/>
<sequence>MVAEMKWSEQGNFGYSRAEAKPNGTHRVLQLEQSRSSVMDTFIVWFVLTDKSVFCKNMSFSWCFHSLGRNLYSETVSEATAVTPTEKRR</sequence>
<reference evidence="1" key="1">
    <citation type="submission" date="2020-01" db="EMBL/GenBank/DDBJ databases">
        <authorList>
            <person name="Mishra B."/>
        </authorList>
    </citation>
    <scope>NUCLEOTIDE SEQUENCE [LARGE SCALE GENOMIC DNA]</scope>
</reference>
<name>A0A6D2L1G1_9BRAS</name>
<accession>A0A6D2L1G1</accession>
<keyword evidence="2" id="KW-1185">Reference proteome</keyword>
<organism evidence="1 2">
    <name type="scientific">Microthlaspi erraticum</name>
    <dbReference type="NCBI Taxonomy" id="1685480"/>
    <lineage>
        <taxon>Eukaryota</taxon>
        <taxon>Viridiplantae</taxon>
        <taxon>Streptophyta</taxon>
        <taxon>Embryophyta</taxon>
        <taxon>Tracheophyta</taxon>
        <taxon>Spermatophyta</taxon>
        <taxon>Magnoliopsida</taxon>
        <taxon>eudicotyledons</taxon>
        <taxon>Gunneridae</taxon>
        <taxon>Pentapetalae</taxon>
        <taxon>rosids</taxon>
        <taxon>malvids</taxon>
        <taxon>Brassicales</taxon>
        <taxon>Brassicaceae</taxon>
        <taxon>Coluteocarpeae</taxon>
        <taxon>Microthlaspi</taxon>
    </lineage>
</organism>
<evidence type="ECO:0000313" key="2">
    <source>
        <dbReference type="Proteomes" id="UP000467841"/>
    </source>
</evidence>
<gene>
    <name evidence="1" type="ORF">MERR_LOCUS47616</name>
</gene>
<comment type="caution">
    <text evidence="1">The sequence shown here is derived from an EMBL/GenBank/DDBJ whole genome shotgun (WGS) entry which is preliminary data.</text>
</comment>
<dbReference type="EMBL" id="CACVBM020001829">
    <property type="protein sequence ID" value="CAA7060380.1"/>
    <property type="molecule type" value="Genomic_DNA"/>
</dbReference>
<evidence type="ECO:0000313" key="1">
    <source>
        <dbReference type="EMBL" id="CAA7060380.1"/>
    </source>
</evidence>